<dbReference type="AlphaFoldDB" id="A0A6H5HDX7"/>
<gene>
    <name evidence="2" type="ORF">NTEN_LOCUS18582</name>
    <name evidence="1" type="ORF">NTEN_LOCUS4107</name>
</gene>
<feature type="non-terminal residue" evidence="2">
    <location>
        <position position="57"/>
    </location>
</feature>
<protein>
    <submittedName>
        <fullName evidence="2">Uncharacterized protein</fullName>
    </submittedName>
</protein>
<name>A0A6H5HDX7_9HEMI</name>
<organism evidence="2 3">
    <name type="scientific">Nesidiocoris tenuis</name>
    <dbReference type="NCBI Taxonomy" id="355587"/>
    <lineage>
        <taxon>Eukaryota</taxon>
        <taxon>Metazoa</taxon>
        <taxon>Ecdysozoa</taxon>
        <taxon>Arthropoda</taxon>
        <taxon>Hexapoda</taxon>
        <taxon>Insecta</taxon>
        <taxon>Pterygota</taxon>
        <taxon>Neoptera</taxon>
        <taxon>Paraneoptera</taxon>
        <taxon>Hemiptera</taxon>
        <taxon>Heteroptera</taxon>
        <taxon>Panheteroptera</taxon>
        <taxon>Cimicomorpha</taxon>
        <taxon>Miridae</taxon>
        <taxon>Dicyphina</taxon>
        <taxon>Nesidiocoris</taxon>
    </lineage>
</organism>
<keyword evidence="3" id="KW-1185">Reference proteome</keyword>
<dbReference type="EMBL" id="CADCXU010027145">
    <property type="protein sequence ID" value="CAB0014067.1"/>
    <property type="molecule type" value="Genomic_DNA"/>
</dbReference>
<dbReference type="Proteomes" id="UP000479000">
    <property type="component" value="Unassembled WGS sequence"/>
</dbReference>
<proteinExistence type="predicted"/>
<reference evidence="2 3" key="1">
    <citation type="submission" date="2020-02" db="EMBL/GenBank/DDBJ databases">
        <authorList>
            <person name="Ferguson B K."/>
        </authorList>
    </citation>
    <scope>NUCLEOTIDE SEQUENCE [LARGE SCALE GENOMIC DNA]</scope>
</reference>
<evidence type="ECO:0000313" key="3">
    <source>
        <dbReference type="Proteomes" id="UP000479000"/>
    </source>
</evidence>
<evidence type="ECO:0000313" key="2">
    <source>
        <dbReference type="EMBL" id="CAB0014067.1"/>
    </source>
</evidence>
<accession>A0A6H5HDX7</accession>
<dbReference type="EMBL" id="CADCXU010005963">
    <property type="protein sequence ID" value="CAA9997813.1"/>
    <property type="molecule type" value="Genomic_DNA"/>
</dbReference>
<evidence type="ECO:0000313" key="1">
    <source>
        <dbReference type="EMBL" id="CAA9997813.1"/>
    </source>
</evidence>
<sequence length="57" mass="6557">MEGEKVQSYGTKLWNMLPLYKSLQHTLGHSRSFCSTLSPLHPTHKGGVFFIYLFTIK</sequence>